<sequence length="113" mass="12671">MEIEIQGRDAVQATEKLLAIEGLEGSYQTIDEVERGEPLTLTTIATIVGIVSGTVTIAKEIYEWYQKSQKSKGVNAKTQELRVLLIGKNGQRLLLTIEVTEEQIRKILEDEVR</sequence>
<gene>
    <name evidence="1" type="ORF">IQ276_30465</name>
</gene>
<dbReference type="AlphaFoldDB" id="A0A8J6ZZY4"/>
<organism evidence="1 2">
    <name type="scientific">Desmonostoc muscorum LEGE 12446</name>
    <dbReference type="NCBI Taxonomy" id="1828758"/>
    <lineage>
        <taxon>Bacteria</taxon>
        <taxon>Bacillati</taxon>
        <taxon>Cyanobacteriota</taxon>
        <taxon>Cyanophyceae</taxon>
        <taxon>Nostocales</taxon>
        <taxon>Nostocaceae</taxon>
        <taxon>Desmonostoc</taxon>
    </lineage>
</organism>
<evidence type="ECO:0000313" key="2">
    <source>
        <dbReference type="Proteomes" id="UP000622533"/>
    </source>
</evidence>
<proteinExistence type="predicted"/>
<protein>
    <submittedName>
        <fullName evidence="1">Uncharacterized protein</fullName>
    </submittedName>
</protein>
<accession>A0A8J6ZZY4</accession>
<dbReference type="RefSeq" id="WP_193922386.1">
    <property type="nucleotide sequence ID" value="NZ_JADEXS020000001.1"/>
</dbReference>
<reference evidence="1" key="1">
    <citation type="submission" date="2020-10" db="EMBL/GenBank/DDBJ databases">
        <authorList>
            <person name="Castelo-Branco R."/>
            <person name="Eusebio N."/>
            <person name="Adriana R."/>
            <person name="Vieira A."/>
            <person name="Brugerolle De Fraissinette N."/>
            <person name="Rezende De Castro R."/>
            <person name="Schneider M.P."/>
            <person name="Vasconcelos V."/>
            <person name="Leao P.N."/>
        </authorList>
    </citation>
    <scope>NUCLEOTIDE SEQUENCE</scope>
    <source>
        <strain evidence="1">LEGE 12446</strain>
    </source>
</reference>
<evidence type="ECO:0000313" key="1">
    <source>
        <dbReference type="EMBL" id="MBE9026588.1"/>
    </source>
</evidence>
<dbReference type="Proteomes" id="UP000622533">
    <property type="component" value="Unassembled WGS sequence"/>
</dbReference>
<name>A0A8J6ZZY4_DESMC</name>
<comment type="caution">
    <text evidence="1">The sequence shown here is derived from an EMBL/GenBank/DDBJ whole genome shotgun (WGS) entry which is preliminary data.</text>
</comment>
<keyword evidence="2" id="KW-1185">Reference proteome</keyword>
<dbReference type="EMBL" id="JADEXS010000637">
    <property type="protein sequence ID" value="MBE9026588.1"/>
    <property type="molecule type" value="Genomic_DNA"/>
</dbReference>